<feature type="compositionally biased region" description="Basic residues" evidence="1">
    <location>
        <begin position="545"/>
        <end position="554"/>
    </location>
</feature>
<proteinExistence type="predicted"/>
<keyword evidence="2" id="KW-0812">Transmembrane</keyword>
<dbReference type="PANTHER" id="PTHR40940:SF1">
    <property type="entry name" value="PROTEIN BATD"/>
    <property type="match status" value="1"/>
</dbReference>
<keyword evidence="2" id="KW-1133">Transmembrane helix</keyword>
<name>A0ABY5GNH0_9GAMM</name>
<dbReference type="Pfam" id="PF13584">
    <property type="entry name" value="BatD"/>
    <property type="match status" value="1"/>
</dbReference>
<evidence type="ECO:0000256" key="2">
    <source>
        <dbReference type="SAM" id="Phobius"/>
    </source>
</evidence>
<evidence type="ECO:0000256" key="3">
    <source>
        <dbReference type="SAM" id="SignalP"/>
    </source>
</evidence>
<evidence type="ECO:0000313" key="5">
    <source>
        <dbReference type="Proteomes" id="UP001057998"/>
    </source>
</evidence>
<organism evidence="4 5">
    <name type="scientific">Photobacterium atrarenae</name>
    <dbReference type="NCBI Taxonomy" id="865757"/>
    <lineage>
        <taxon>Bacteria</taxon>
        <taxon>Pseudomonadati</taxon>
        <taxon>Pseudomonadota</taxon>
        <taxon>Gammaproteobacteria</taxon>
        <taxon>Vibrionales</taxon>
        <taxon>Vibrionaceae</taxon>
        <taxon>Photobacterium</taxon>
    </lineage>
</organism>
<feature type="signal peptide" evidence="3">
    <location>
        <begin position="1"/>
        <end position="39"/>
    </location>
</feature>
<dbReference type="Proteomes" id="UP001057998">
    <property type="component" value="Chromosome 2"/>
</dbReference>
<keyword evidence="5" id="KW-1185">Reference proteome</keyword>
<feature type="transmembrane region" description="Helical" evidence="2">
    <location>
        <begin position="427"/>
        <end position="447"/>
    </location>
</feature>
<sequence length="564" mass="62661">MMRKIAPNARALRHPSCPASFACWILLALMTVISLPAYAAQAVATVSKTRVAVNEVFQLTISIDDSVSANALDLSVLDKDFHAGSPATSSRTSMINGVVTRQTEWRIALATKAEGQFTIPSFRIGATSTDPIVITSEQSSTQPLVEPDITISTEIDKQQLYLGESIRYTVRLMIGEQMSQATLVPPAGDGLEVKQIGEDRQAEPVLNGRRYLSITREYQITAHEPGQHQLQGAEFRGNVLKQGRGYGSTLRVPVEKQAGDITLDVKDIPPGYTGLWLPTEDLQLTQQWQPESDEIRVGDPITRLITLKMKHTEQSKMPNLSLDYPGSVKVYNEKPVYSTVNGYTLMTLKQVIIPREQGNLNLPSLTVNWWNTTTSQQETSQLNGLTLSVLPGDPLNNLALPQDKSTLGQPAFQVTHPAPEIINDTGWWPWLTALFAALWLLSTGLWLNARFGDKKNATPSARPVSGPTPLEGMRRAVQANHPIQAQMYYQQWRRHQGEHPLREQLEQAVNQMLAAHYQKPSDAGPADWSNHTLLSLIDSINQQRPKQKTQPKHHSVLEPLVPER</sequence>
<reference evidence="4" key="1">
    <citation type="submission" date="2022-07" db="EMBL/GenBank/DDBJ databases">
        <title>Genome sequencing of Photobacterium atrarenae GJH2-4.</title>
        <authorList>
            <person name="Park S.-J."/>
        </authorList>
    </citation>
    <scope>NUCLEOTIDE SEQUENCE</scope>
    <source>
        <strain evidence="4">GJH2-4</strain>
    </source>
</reference>
<evidence type="ECO:0000256" key="1">
    <source>
        <dbReference type="SAM" id="MobiDB-lite"/>
    </source>
</evidence>
<keyword evidence="3" id="KW-0732">Signal</keyword>
<dbReference type="InterPro" id="IPR025738">
    <property type="entry name" value="BatD"/>
</dbReference>
<dbReference type="PANTHER" id="PTHR40940">
    <property type="entry name" value="PROTEIN BATD-RELATED"/>
    <property type="match status" value="1"/>
</dbReference>
<gene>
    <name evidence="4" type="ORF">NNL38_17405</name>
</gene>
<dbReference type="EMBL" id="CP101509">
    <property type="protein sequence ID" value="UTV30355.1"/>
    <property type="molecule type" value="Genomic_DNA"/>
</dbReference>
<feature type="region of interest" description="Disordered" evidence="1">
    <location>
        <begin position="542"/>
        <end position="564"/>
    </location>
</feature>
<evidence type="ECO:0000313" key="4">
    <source>
        <dbReference type="EMBL" id="UTV30355.1"/>
    </source>
</evidence>
<protein>
    <submittedName>
        <fullName evidence="4">BatD family protein</fullName>
    </submittedName>
</protein>
<accession>A0ABY5GNH0</accession>
<feature type="chain" id="PRO_5045425606" evidence="3">
    <location>
        <begin position="40"/>
        <end position="564"/>
    </location>
</feature>
<keyword evidence="2" id="KW-0472">Membrane</keyword>
<dbReference type="RefSeq" id="WP_255391705.1">
    <property type="nucleotide sequence ID" value="NZ_CP101509.1"/>
</dbReference>